<dbReference type="PANTHER" id="PTHR37526:SF1">
    <property type="entry name" value="PROTEIN TUSB"/>
    <property type="match status" value="1"/>
</dbReference>
<sequence>MILHILTKAPDSSAATQMQQAIGEHDTVLLIEEAATAALDTSWAAWQQCQSRIFLLSEDLTSRGLAGIAANNELPTLEMQGFVALTEQYEKTVTWY</sequence>
<dbReference type="Proteomes" id="UP000197334">
    <property type="component" value="Unassembled WGS sequence"/>
</dbReference>
<dbReference type="Pfam" id="PF04077">
    <property type="entry name" value="DsrH"/>
    <property type="match status" value="1"/>
</dbReference>
<dbReference type="PANTHER" id="PTHR37526">
    <property type="entry name" value="PROTEIN TUSB"/>
    <property type="match status" value="1"/>
</dbReference>
<protein>
    <recommendedName>
        <fullName evidence="3">Sulfurtransferase complex subunit TusB</fullName>
    </recommendedName>
</protein>
<dbReference type="SUPFAM" id="SSF75169">
    <property type="entry name" value="DsrEFH-like"/>
    <property type="match status" value="1"/>
</dbReference>
<dbReference type="AlphaFoldDB" id="A0A246RVY6"/>
<dbReference type="GO" id="GO:1990228">
    <property type="term" value="C:sulfurtransferase complex"/>
    <property type="evidence" value="ECO:0007669"/>
    <property type="project" value="TreeGrafter"/>
</dbReference>
<organism evidence="1 2">
    <name type="scientific">Halomonas campaniensis</name>
    <dbReference type="NCBI Taxonomy" id="213554"/>
    <lineage>
        <taxon>Bacteria</taxon>
        <taxon>Pseudomonadati</taxon>
        <taxon>Pseudomonadota</taxon>
        <taxon>Gammaproteobacteria</taxon>
        <taxon>Oceanospirillales</taxon>
        <taxon>Halomonadaceae</taxon>
        <taxon>Halomonas</taxon>
    </lineage>
</organism>
<dbReference type="InterPro" id="IPR027396">
    <property type="entry name" value="DsrEFH-like"/>
</dbReference>
<keyword evidence="2" id="KW-1185">Reference proteome</keyword>
<dbReference type="OrthoDB" id="9795117at2"/>
<reference evidence="1 2" key="1">
    <citation type="submission" date="2014-08" db="EMBL/GenBank/DDBJ databases">
        <title>Draft genome sequence of a novel L-asparaginase producing marine bacterium, Halomonas campaniensis.</title>
        <authorList>
            <person name="Sundarakrishnan B."/>
            <person name="Moushumi Priya A."/>
            <person name="Raman G."/>
            <person name="Sakthivel N."/>
            <person name="Park S."/>
            <person name="Jayachandran S."/>
        </authorList>
    </citation>
    <scope>NUCLEOTIDE SEQUENCE [LARGE SCALE GENOMIC DNA]</scope>
    <source>
        <strain evidence="1 2">SK03</strain>
    </source>
</reference>
<dbReference type="GO" id="GO:0002143">
    <property type="term" value="P:tRNA wobble position uridine thiolation"/>
    <property type="evidence" value="ECO:0007669"/>
    <property type="project" value="InterPro"/>
</dbReference>
<comment type="caution">
    <text evidence="1">The sequence shown here is derived from an EMBL/GenBank/DDBJ whole genome shotgun (WGS) entry which is preliminary data.</text>
</comment>
<evidence type="ECO:0008006" key="3">
    <source>
        <dbReference type="Google" id="ProtNLM"/>
    </source>
</evidence>
<name>A0A246RVY6_9GAMM</name>
<dbReference type="InterPro" id="IPR007215">
    <property type="entry name" value="Sulphur_relay_TusB/DsrH"/>
</dbReference>
<dbReference type="Gene3D" id="3.40.1260.10">
    <property type="entry name" value="DsrEFH-like"/>
    <property type="match status" value="1"/>
</dbReference>
<dbReference type="EMBL" id="JPUA01000037">
    <property type="protein sequence ID" value="OWV28127.1"/>
    <property type="molecule type" value="Genomic_DNA"/>
</dbReference>
<gene>
    <name evidence="1" type="ORF">JI62_17440</name>
</gene>
<evidence type="ECO:0000313" key="2">
    <source>
        <dbReference type="Proteomes" id="UP000197334"/>
    </source>
</evidence>
<accession>A0A246RVY6</accession>
<evidence type="ECO:0000313" key="1">
    <source>
        <dbReference type="EMBL" id="OWV28127.1"/>
    </source>
</evidence>
<dbReference type="RefSeq" id="WP_088701428.1">
    <property type="nucleotide sequence ID" value="NZ_JPUA01000037.1"/>
</dbReference>
<proteinExistence type="predicted"/>
<dbReference type="NCBIfam" id="TIGR03011">
    <property type="entry name" value="sulf_tusB_dsrH"/>
    <property type="match status" value="1"/>
</dbReference>